<dbReference type="RefSeq" id="WP_269125874.1">
    <property type="nucleotide sequence ID" value="NZ_JAPUBN010000017.1"/>
</dbReference>
<dbReference type="EMBL" id="JAPUBN010000017">
    <property type="protein sequence ID" value="MCZ2722322.1"/>
    <property type="molecule type" value="Genomic_DNA"/>
</dbReference>
<dbReference type="Pfam" id="PF07433">
    <property type="entry name" value="DUF1513"/>
    <property type="match status" value="1"/>
</dbReference>
<dbReference type="InterPro" id="IPR011044">
    <property type="entry name" value="Quino_amine_DH_bsu"/>
</dbReference>
<gene>
    <name evidence="1" type="ORF">O1D97_11950</name>
</gene>
<dbReference type="Proteomes" id="UP001149719">
    <property type="component" value="Unassembled WGS sequence"/>
</dbReference>
<comment type="caution">
    <text evidence="1">The sequence shown here is derived from an EMBL/GenBank/DDBJ whole genome shotgun (WGS) entry which is preliminary data.</text>
</comment>
<dbReference type="InterPro" id="IPR015943">
    <property type="entry name" value="WD40/YVTN_repeat-like_dom_sf"/>
</dbReference>
<dbReference type="PIRSF" id="PIRSF028101">
    <property type="entry name" value="UCP028101"/>
    <property type="match status" value="1"/>
</dbReference>
<organism evidence="1 2">
    <name type="scientific">Marinomonas phaeophyticola</name>
    <dbReference type="NCBI Taxonomy" id="3004091"/>
    <lineage>
        <taxon>Bacteria</taxon>
        <taxon>Pseudomonadati</taxon>
        <taxon>Pseudomonadota</taxon>
        <taxon>Gammaproteobacteria</taxon>
        <taxon>Oceanospirillales</taxon>
        <taxon>Oceanospirillaceae</taxon>
        <taxon>Marinomonas</taxon>
    </lineage>
</organism>
<evidence type="ECO:0000313" key="2">
    <source>
        <dbReference type="Proteomes" id="UP001149719"/>
    </source>
</evidence>
<dbReference type="SUPFAM" id="SSF50969">
    <property type="entry name" value="YVTN repeat-like/Quinoprotein amine dehydrogenase"/>
    <property type="match status" value="1"/>
</dbReference>
<protein>
    <submittedName>
        <fullName evidence="1">DUF1513 domain-containing protein</fullName>
    </submittedName>
</protein>
<dbReference type="InterPro" id="IPR008311">
    <property type="entry name" value="UCP028101"/>
</dbReference>
<accession>A0ABT4JV91</accession>
<dbReference type="Gene3D" id="2.130.10.10">
    <property type="entry name" value="YVTN repeat-like/Quinoprotein amine dehydrogenase"/>
    <property type="match status" value="1"/>
</dbReference>
<evidence type="ECO:0000313" key="1">
    <source>
        <dbReference type="EMBL" id="MCZ2722322.1"/>
    </source>
</evidence>
<reference evidence="1" key="1">
    <citation type="submission" date="2022-12" db="EMBL/GenBank/DDBJ databases">
        <title>Marinomonas 15G1-11 sp. nov, isolated from marine algae.</title>
        <authorList>
            <person name="Butt M."/>
            <person name="Choi D.G."/>
            <person name="Kim J.M."/>
            <person name="Lee J.K."/>
            <person name="Baek J.H."/>
            <person name="Jeon C.O."/>
        </authorList>
    </citation>
    <scope>NUCLEOTIDE SEQUENCE</scope>
    <source>
        <strain evidence="1">15G1-11</strain>
    </source>
</reference>
<sequence length="377" mass="42481">MNRRSFLKLTGLNMSLLGMVNSPLWSTKALATATAPAVSSLHQEHFASAFTDKHQQHHLALLKNNGTLVWKHVLEARAHAPVFHPNKPIVAIVARRPGFYLDLFDTDTGERLKQLQPTSGHHFYGHALFSIDGKTLITQENHYASGDGKIFVRDWETGTVLHEWPSYGIGPHQSCLMDKTTLVIANGGLKTHPDNDRKIENIDSMQPNVSFISLKDGRLMHQVTHPPELHQLSIRHLHVNQQGQVAVAFQYQGPKWDTVPLVGITDIKSDHIQYLTMPEPIRQRFKQYCGSVRFDASGKVLAVTTPRGGLVAFWSMEQQAFLNNTVLMDVCGLKETSKAFEFMVSTGRGKFFHINALEKKAQLVQKFNDLQWDNHLT</sequence>
<proteinExistence type="predicted"/>
<keyword evidence="2" id="KW-1185">Reference proteome</keyword>
<name>A0ABT4JV91_9GAMM</name>